<dbReference type="RefSeq" id="XP_030845260.1">
    <property type="nucleotide sequence ID" value="XM_030989400.1"/>
</dbReference>
<dbReference type="AlphaFoldDB" id="A0A7M7T0N4"/>
<name>A0A7M7T0N4_STRPU</name>
<keyword evidence="3" id="KW-0722">Serine protease inhibitor</keyword>
<dbReference type="SUPFAM" id="SSF48239">
    <property type="entry name" value="Terpenoid cyclases/Protein prenyltransferases"/>
    <property type="match status" value="1"/>
</dbReference>
<dbReference type="InterPro" id="IPR011626">
    <property type="entry name" value="Alpha-macroglobulin_TED"/>
</dbReference>
<evidence type="ECO:0000256" key="3">
    <source>
        <dbReference type="ARBA" id="ARBA00022900"/>
    </source>
</evidence>
<sequence>MAHAPVGDSDLGLERGVPDMVILQNVELDVEQDEQQAAPPTKLRSYFPETWLWNLKRLGSDGQSVIEEEIPDTITDWVASAFCLSSEHGIGVAEAASIRAFQPFFLSFTLPYSIIRGEKVPVKVTIFNYLSSCLKIQLSMAESSDFRIEARPASEDIEVCGNSAETLEYEIIPTELGNLPIRVTASAEPNTERGDMPPDDITFPVTDDLEDTILVEPEGSEREETFSELICPHDDSDGVFEQTIPLELPSLVVPGSARGRIQVIGDIMGPVMSNLDGLLRMPFGCGEQNMIYMASNIYVMQYLSRTGQLTSEIEEKALKYMTSGKKT</sequence>
<reference evidence="7" key="1">
    <citation type="submission" date="2015-02" db="EMBL/GenBank/DDBJ databases">
        <title>Genome sequencing for Strongylocentrotus purpuratus.</title>
        <authorList>
            <person name="Murali S."/>
            <person name="Liu Y."/>
            <person name="Vee V."/>
            <person name="English A."/>
            <person name="Wang M."/>
            <person name="Skinner E."/>
            <person name="Han Y."/>
            <person name="Muzny D.M."/>
            <person name="Worley K.C."/>
            <person name="Gibbs R.A."/>
        </authorList>
    </citation>
    <scope>NUCLEOTIDE SEQUENCE</scope>
</reference>
<protein>
    <recommendedName>
        <fullName evidence="5">Alpha-2-macroglobulin domain-containing protein</fullName>
    </recommendedName>
</protein>
<evidence type="ECO:0000256" key="4">
    <source>
        <dbReference type="ARBA" id="ARBA00023157"/>
    </source>
</evidence>
<dbReference type="Proteomes" id="UP000007110">
    <property type="component" value="Unassembled WGS sequence"/>
</dbReference>
<dbReference type="InParanoid" id="A0A7M7T0N4"/>
<dbReference type="SMART" id="SM01419">
    <property type="entry name" value="Thiol-ester_cl"/>
    <property type="match status" value="1"/>
</dbReference>
<dbReference type="Gene3D" id="2.60.40.10">
    <property type="entry name" value="Immunoglobulins"/>
    <property type="match status" value="1"/>
</dbReference>
<dbReference type="GO" id="GO:0005615">
    <property type="term" value="C:extracellular space"/>
    <property type="evidence" value="ECO:0007669"/>
    <property type="project" value="InterPro"/>
</dbReference>
<accession>A0A7M7T0N4</accession>
<dbReference type="SMART" id="SM01360">
    <property type="entry name" value="A2M"/>
    <property type="match status" value="1"/>
</dbReference>
<dbReference type="Gene3D" id="2.20.130.20">
    <property type="match status" value="1"/>
</dbReference>
<dbReference type="InterPro" id="IPR013783">
    <property type="entry name" value="Ig-like_fold"/>
</dbReference>
<dbReference type="EnsemblMetazoa" id="XM_030989400">
    <property type="protein sequence ID" value="XP_030845260"/>
    <property type="gene ID" value="LOC590712"/>
</dbReference>
<keyword evidence="2" id="KW-0646">Protease inhibitor</keyword>
<keyword evidence="7" id="KW-1185">Reference proteome</keyword>
<evidence type="ECO:0000313" key="6">
    <source>
        <dbReference type="EnsemblMetazoa" id="XP_030845260"/>
    </source>
</evidence>
<dbReference type="InterPro" id="IPR014756">
    <property type="entry name" value="Ig_E-set"/>
</dbReference>
<dbReference type="PROSITE" id="PS00477">
    <property type="entry name" value="ALPHA_2_MACROGLOBULIN"/>
    <property type="match status" value="1"/>
</dbReference>
<keyword evidence="4" id="KW-1015">Disulfide bond</keyword>
<proteinExistence type="inferred from homology"/>
<dbReference type="Pfam" id="PF00207">
    <property type="entry name" value="A2M"/>
    <property type="match status" value="1"/>
</dbReference>
<dbReference type="Gene3D" id="1.50.10.20">
    <property type="match status" value="1"/>
</dbReference>
<evidence type="ECO:0000256" key="1">
    <source>
        <dbReference type="ARBA" id="ARBA00010952"/>
    </source>
</evidence>
<dbReference type="SUPFAM" id="SSF81296">
    <property type="entry name" value="E set domains"/>
    <property type="match status" value="1"/>
</dbReference>
<dbReference type="InterPro" id="IPR047565">
    <property type="entry name" value="Alpha-macroglob_thiol-ester_cl"/>
</dbReference>
<dbReference type="OMA" id="FRIMAYY"/>
<dbReference type="Pfam" id="PF07678">
    <property type="entry name" value="TED_complement"/>
    <property type="match status" value="1"/>
</dbReference>
<dbReference type="KEGG" id="spu:590712"/>
<dbReference type="InterPro" id="IPR001599">
    <property type="entry name" value="Macroglobln_a2"/>
</dbReference>
<dbReference type="PANTHER" id="PTHR11412:SF171">
    <property type="entry name" value="PREGNANCY ZONE PROTEIN-LIKE PROTEIN"/>
    <property type="match status" value="1"/>
</dbReference>
<dbReference type="PANTHER" id="PTHR11412">
    <property type="entry name" value="MACROGLOBULIN / COMPLEMENT"/>
    <property type="match status" value="1"/>
</dbReference>
<dbReference type="InterPro" id="IPR008930">
    <property type="entry name" value="Terpenoid_cyclase/PrenylTrfase"/>
</dbReference>
<dbReference type="InterPro" id="IPR050473">
    <property type="entry name" value="A2M/Complement_sys"/>
</dbReference>
<dbReference type="GO" id="GO:0004867">
    <property type="term" value="F:serine-type endopeptidase inhibitor activity"/>
    <property type="evidence" value="ECO:0007669"/>
    <property type="project" value="UniProtKB-KW"/>
</dbReference>
<evidence type="ECO:0000259" key="5">
    <source>
        <dbReference type="SMART" id="SM01360"/>
    </source>
</evidence>
<reference evidence="6" key="2">
    <citation type="submission" date="2021-01" db="UniProtKB">
        <authorList>
            <consortium name="EnsemblMetazoa"/>
        </authorList>
    </citation>
    <scope>IDENTIFICATION</scope>
</reference>
<dbReference type="GeneID" id="590712"/>
<evidence type="ECO:0000256" key="2">
    <source>
        <dbReference type="ARBA" id="ARBA00022690"/>
    </source>
</evidence>
<dbReference type="OrthoDB" id="9998011at2759"/>
<evidence type="ECO:0000313" key="7">
    <source>
        <dbReference type="Proteomes" id="UP000007110"/>
    </source>
</evidence>
<organism evidence="6 7">
    <name type="scientific">Strongylocentrotus purpuratus</name>
    <name type="common">Purple sea urchin</name>
    <dbReference type="NCBI Taxonomy" id="7668"/>
    <lineage>
        <taxon>Eukaryota</taxon>
        <taxon>Metazoa</taxon>
        <taxon>Echinodermata</taxon>
        <taxon>Eleutherozoa</taxon>
        <taxon>Echinozoa</taxon>
        <taxon>Echinoidea</taxon>
        <taxon>Euechinoidea</taxon>
        <taxon>Echinacea</taxon>
        <taxon>Camarodonta</taxon>
        <taxon>Echinidea</taxon>
        <taxon>Strongylocentrotidae</taxon>
        <taxon>Strongylocentrotus</taxon>
    </lineage>
</organism>
<feature type="domain" description="Alpha-2-macroglobulin" evidence="5">
    <location>
        <begin position="50"/>
        <end position="140"/>
    </location>
</feature>
<comment type="similarity">
    <text evidence="1">Belongs to the protease inhibitor I39 (alpha-2-macroglobulin) family.</text>
</comment>
<dbReference type="InterPro" id="IPR019742">
    <property type="entry name" value="MacrogloblnA2_CS"/>
</dbReference>